<evidence type="ECO:0008006" key="3">
    <source>
        <dbReference type="Google" id="ProtNLM"/>
    </source>
</evidence>
<reference evidence="2" key="1">
    <citation type="journal article" date="2019" name="Int. J. Syst. Evol. Microbiol.">
        <title>The Global Catalogue of Microorganisms (GCM) 10K type strain sequencing project: providing services to taxonomists for standard genome sequencing and annotation.</title>
        <authorList>
            <consortium name="The Broad Institute Genomics Platform"/>
            <consortium name="The Broad Institute Genome Sequencing Center for Infectious Disease"/>
            <person name="Wu L."/>
            <person name="Ma J."/>
        </authorList>
    </citation>
    <scope>NUCLEOTIDE SEQUENCE [LARGE SCALE GENOMIC DNA]</scope>
    <source>
        <strain evidence="2">JCM 15589</strain>
    </source>
</reference>
<dbReference type="EMBL" id="BAAAPM010000009">
    <property type="protein sequence ID" value="GAA1739418.1"/>
    <property type="molecule type" value="Genomic_DNA"/>
</dbReference>
<name>A0ABP4VW21_9MICO</name>
<protein>
    <recommendedName>
        <fullName evidence="3">VOC domain-containing protein</fullName>
    </recommendedName>
</protein>
<accession>A0ABP4VW21</accession>
<dbReference type="Proteomes" id="UP001501138">
    <property type="component" value="Unassembled WGS sequence"/>
</dbReference>
<gene>
    <name evidence="1" type="ORF">GCM10009809_38600</name>
</gene>
<dbReference type="Gene3D" id="3.10.180.10">
    <property type="entry name" value="2,3-Dihydroxybiphenyl 1,2-Dioxygenase, domain 1"/>
    <property type="match status" value="1"/>
</dbReference>
<evidence type="ECO:0000313" key="1">
    <source>
        <dbReference type="EMBL" id="GAA1739418.1"/>
    </source>
</evidence>
<sequence length="267" mass="27992">MTGGPTTAAFEEAAARTRMIALLPCGDVDEMATFWTALGLELTYRQLRPYPVVALARGGIALQYYGMPDWDPDASHSTCVLVVPDTEPVYDAFAAGLRALHGRLPVSGAPRVTRPRKRANNAGLSGFSVVDPAGNWVRVSRAPDDATQFTVGEGGTMTWESGGGGPLARATENAVVVADSKGDVPQARKLLSGAVRRARAGATVPPSVELAPALAYLVELCVRDGDRAAADAACAELEELAGTTTRADERDAVEAALTEARATLRDT</sequence>
<dbReference type="RefSeq" id="WP_344250471.1">
    <property type="nucleotide sequence ID" value="NZ_BAAAPM010000009.1"/>
</dbReference>
<organism evidence="1 2">
    <name type="scientific">Isoptericola hypogeus</name>
    <dbReference type="NCBI Taxonomy" id="300179"/>
    <lineage>
        <taxon>Bacteria</taxon>
        <taxon>Bacillati</taxon>
        <taxon>Actinomycetota</taxon>
        <taxon>Actinomycetes</taxon>
        <taxon>Micrococcales</taxon>
        <taxon>Promicromonosporaceae</taxon>
        <taxon>Isoptericola</taxon>
    </lineage>
</organism>
<evidence type="ECO:0000313" key="2">
    <source>
        <dbReference type="Proteomes" id="UP001501138"/>
    </source>
</evidence>
<keyword evidence="2" id="KW-1185">Reference proteome</keyword>
<dbReference type="InterPro" id="IPR029068">
    <property type="entry name" value="Glyas_Bleomycin-R_OHBP_Dase"/>
</dbReference>
<proteinExistence type="predicted"/>
<dbReference type="SUPFAM" id="SSF54593">
    <property type="entry name" value="Glyoxalase/Bleomycin resistance protein/Dihydroxybiphenyl dioxygenase"/>
    <property type="match status" value="1"/>
</dbReference>
<comment type="caution">
    <text evidence="1">The sequence shown here is derived from an EMBL/GenBank/DDBJ whole genome shotgun (WGS) entry which is preliminary data.</text>
</comment>